<sequence>MTARTSRQGSAVQGTIIESADAWYSREYAGSEKHIYRLTKDDISELDSAVSAIIASGIDIKEARKENFPLPSFGEVLSRLQKEVSFGRGFVLLKGVPVDRYSRKESLAAYWLIGQYWGMAVPQNKKGHLIGHIKDIGHDPNKPDTRLYATNVAQPWHNDGPADLVSLLCLKAAKSGGSSSWASSITVYNEMVKRAPELAAVMSDPEAWYFDRKGEIPPGKLGYYPIPVFNFYEGYLSVNFSDNYYFLSQRHPEVPRLTELQLQAIKLFNELAASPEIRMDYILQPGDIQLLSNHTCLHFRTAFEDYPDVDEKRHLLRLWITPAEERPLPQFYEDMQGSLEIGTRGGIRTPGQVESISLEAE</sequence>
<dbReference type="InterPro" id="IPR050411">
    <property type="entry name" value="AlphaKG_dependent_hydroxylases"/>
</dbReference>
<dbReference type="GO" id="GO:0017000">
    <property type="term" value="P:antibiotic biosynthetic process"/>
    <property type="evidence" value="ECO:0007669"/>
    <property type="project" value="UniProtKB-KW"/>
</dbReference>
<dbReference type="AlphaFoldDB" id="A0A250WYD1"/>
<protein>
    <recommendedName>
        <fullName evidence="3">TauD/TfdA-like domain-containing protein</fullName>
    </recommendedName>
</protein>
<gene>
    <name evidence="4" type="ORF">CEUSTIGMA_g3056.t1</name>
</gene>
<dbReference type="OrthoDB" id="272271at2759"/>
<evidence type="ECO:0000313" key="4">
    <source>
        <dbReference type="EMBL" id="GAX75612.1"/>
    </source>
</evidence>
<keyword evidence="5" id="KW-1185">Reference proteome</keyword>
<dbReference type="GO" id="GO:0016491">
    <property type="term" value="F:oxidoreductase activity"/>
    <property type="evidence" value="ECO:0007669"/>
    <property type="project" value="UniProtKB-KW"/>
</dbReference>
<dbReference type="Pfam" id="PF02668">
    <property type="entry name" value="TauD"/>
    <property type="match status" value="1"/>
</dbReference>
<dbReference type="PANTHER" id="PTHR10696:SF56">
    <property type="entry name" value="TAUD_TFDA-LIKE DOMAIN-CONTAINING PROTEIN"/>
    <property type="match status" value="1"/>
</dbReference>
<dbReference type="STRING" id="1157962.A0A250WYD1"/>
<keyword evidence="2" id="KW-0045">Antibiotic biosynthesis</keyword>
<name>A0A250WYD1_9CHLO</name>
<dbReference type="Gene3D" id="3.60.130.10">
    <property type="entry name" value="Clavaminate synthase-like"/>
    <property type="match status" value="1"/>
</dbReference>
<evidence type="ECO:0000259" key="3">
    <source>
        <dbReference type="Pfam" id="PF02668"/>
    </source>
</evidence>
<dbReference type="EMBL" id="BEGY01000013">
    <property type="protein sequence ID" value="GAX75612.1"/>
    <property type="molecule type" value="Genomic_DNA"/>
</dbReference>
<reference evidence="4 5" key="1">
    <citation type="submission" date="2017-08" db="EMBL/GenBank/DDBJ databases">
        <title>Acidophilic green algal genome provides insights into adaptation to an acidic environment.</title>
        <authorList>
            <person name="Hirooka S."/>
            <person name="Hirose Y."/>
            <person name="Kanesaki Y."/>
            <person name="Higuchi S."/>
            <person name="Fujiwara T."/>
            <person name="Onuma R."/>
            <person name="Era A."/>
            <person name="Ohbayashi R."/>
            <person name="Uzuka A."/>
            <person name="Nozaki H."/>
            <person name="Yoshikawa H."/>
            <person name="Miyagishima S.Y."/>
        </authorList>
    </citation>
    <scope>NUCLEOTIDE SEQUENCE [LARGE SCALE GENOMIC DNA]</scope>
    <source>
        <strain evidence="4 5">NIES-2499</strain>
    </source>
</reference>
<evidence type="ECO:0000256" key="1">
    <source>
        <dbReference type="ARBA" id="ARBA00023002"/>
    </source>
</evidence>
<comment type="caution">
    <text evidence="4">The sequence shown here is derived from an EMBL/GenBank/DDBJ whole genome shotgun (WGS) entry which is preliminary data.</text>
</comment>
<accession>A0A250WYD1</accession>
<evidence type="ECO:0000313" key="5">
    <source>
        <dbReference type="Proteomes" id="UP000232323"/>
    </source>
</evidence>
<evidence type="ECO:0000256" key="2">
    <source>
        <dbReference type="ARBA" id="ARBA00023194"/>
    </source>
</evidence>
<dbReference type="InterPro" id="IPR042098">
    <property type="entry name" value="TauD-like_sf"/>
</dbReference>
<dbReference type="Proteomes" id="UP000232323">
    <property type="component" value="Unassembled WGS sequence"/>
</dbReference>
<organism evidence="4 5">
    <name type="scientific">Chlamydomonas eustigma</name>
    <dbReference type="NCBI Taxonomy" id="1157962"/>
    <lineage>
        <taxon>Eukaryota</taxon>
        <taxon>Viridiplantae</taxon>
        <taxon>Chlorophyta</taxon>
        <taxon>core chlorophytes</taxon>
        <taxon>Chlorophyceae</taxon>
        <taxon>CS clade</taxon>
        <taxon>Chlamydomonadales</taxon>
        <taxon>Chlamydomonadaceae</taxon>
        <taxon>Chlamydomonas</taxon>
    </lineage>
</organism>
<keyword evidence="1" id="KW-0560">Oxidoreductase</keyword>
<dbReference type="InterPro" id="IPR003819">
    <property type="entry name" value="TauD/TfdA-like"/>
</dbReference>
<dbReference type="PANTHER" id="PTHR10696">
    <property type="entry name" value="GAMMA-BUTYROBETAINE HYDROXYLASE-RELATED"/>
    <property type="match status" value="1"/>
</dbReference>
<proteinExistence type="predicted"/>
<dbReference type="SUPFAM" id="SSF51197">
    <property type="entry name" value="Clavaminate synthase-like"/>
    <property type="match status" value="1"/>
</dbReference>
<feature type="domain" description="TauD/TfdA-like" evidence="3">
    <location>
        <begin position="65"/>
        <end position="319"/>
    </location>
</feature>